<name>A0AAX2CE42_9BACI</name>
<evidence type="ECO:0000313" key="1">
    <source>
        <dbReference type="EMBL" id="SCL87585.1"/>
    </source>
</evidence>
<dbReference type="RefSeq" id="WP_269147652.1">
    <property type="nucleotide sequence ID" value="NZ_CP024096.1"/>
</dbReference>
<dbReference type="EMBL" id="FMIK01000019">
    <property type="protein sequence ID" value="SCL87585.1"/>
    <property type="molecule type" value="Genomic_DNA"/>
</dbReference>
<protein>
    <submittedName>
        <fullName evidence="1">Uncharacterized protein</fullName>
    </submittedName>
</protein>
<dbReference type="AlphaFoldDB" id="A0AAX2CE42"/>
<dbReference type="GeneID" id="92823182"/>
<organism evidence="1 2">
    <name type="scientific">Bacillus cytotoxicus</name>
    <dbReference type="NCBI Taxonomy" id="580165"/>
    <lineage>
        <taxon>Bacteria</taxon>
        <taxon>Bacillati</taxon>
        <taxon>Bacillota</taxon>
        <taxon>Bacilli</taxon>
        <taxon>Bacillales</taxon>
        <taxon>Bacillaceae</taxon>
        <taxon>Bacillus</taxon>
        <taxon>Bacillus cereus group</taxon>
    </lineage>
</organism>
<comment type="caution">
    <text evidence="1">The sequence shown here is derived from an EMBL/GenBank/DDBJ whole genome shotgun (WGS) entry which is preliminary data.</text>
</comment>
<sequence>MMDWNKGKKQIENTFNGTILLAQDKKFYYKVPMEKLLFKHMLQ</sequence>
<gene>
    <name evidence="1" type="ORF">BCB44BAC_01163</name>
</gene>
<proteinExistence type="predicted"/>
<evidence type="ECO:0000313" key="2">
    <source>
        <dbReference type="Proteomes" id="UP000242164"/>
    </source>
</evidence>
<accession>A0AAX2CE42</accession>
<dbReference type="Proteomes" id="UP000242164">
    <property type="component" value="Unassembled WGS sequence"/>
</dbReference>
<reference evidence="1 2" key="1">
    <citation type="submission" date="2016-08" db="EMBL/GenBank/DDBJ databases">
        <authorList>
            <person name="Loux V."/>
            <person name="Rue O."/>
        </authorList>
    </citation>
    <scope>NUCLEOTIDE SEQUENCE [LARGE SCALE GENOMIC DNA]</scope>
    <source>
        <strain evidence="1 2">AFSSA_08CEB44bac</strain>
    </source>
</reference>